<protein>
    <submittedName>
        <fullName evidence="2">Dienelactone hydrolase family protein</fullName>
        <ecNumber evidence="2">3.1.-.-</ecNumber>
    </submittedName>
</protein>
<dbReference type="GO" id="GO:0016787">
    <property type="term" value="F:hydrolase activity"/>
    <property type="evidence" value="ECO:0007669"/>
    <property type="project" value="UniProtKB-KW"/>
</dbReference>
<organism evidence="2 3">
    <name type="scientific">Pseudaquabacterium rugosum</name>
    <dbReference type="NCBI Taxonomy" id="2984194"/>
    <lineage>
        <taxon>Bacteria</taxon>
        <taxon>Pseudomonadati</taxon>
        <taxon>Pseudomonadota</taxon>
        <taxon>Betaproteobacteria</taxon>
        <taxon>Burkholderiales</taxon>
        <taxon>Sphaerotilaceae</taxon>
        <taxon>Pseudaquabacterium</taxon>
    </lineage>
</organism>
<dbReference type="InterPro" id="IPR029058">
    <property type="entry name" value="AB_hydrolase_fold"/>
</dbReference>
<evidence type="ECO:0000313" key="3">
    <source>
        <dbReference type="Proteomes" id="UP001368500"/>
    </source>
</evidence>
<dbReference type="EC" id="3.1.-.-" evidence="2"/>
<sequence length="257" mass="27516">MTPVALATPALTAADQAGRWIGFGAADDPATSEGWLVLPPAGHGPGLLLLAEIFGVNAHMRAVALQYALAGHVVLVPDLFWRSERRIELGYGDADRQRGRQFAALLQPDTVRDDLRTAVATLRARPEVRRGDGRPARVAALGYCLGGRLAWQAAASTDIDAAVSYYGGGIQAQLDLTARIRCPLLLHYAEHDAHIPNEAVQSVAQALQRQGPRHEIVVHPGTAHGFNCWARAEFHAGAASQALARTQQFLADTLYAG</sequence>
<gene>
    <name evidence="2" type="ORF">AACH11_06830</name>
</gene>
<keyword evidence="2" id="KW-0378">Hydrolase</keyword>
<dbReference type="InterPro" id="IPR051049">
    <property type="entry name" value="Dienelactone_hydrolase-like"/>
</dbReference>
<proteinExistence type="predicted"/>
<evidence type="ECO:0000313" key="2">
    <source>
        <dbReference type="EMBL" id="MEK8025670.1"/>
    </source>
</evidence>
<dbReference type="PANTHER" id="PTHR46623">
    <property type="entry name" value="CARBOXYMETHYLENEBUTENOLIDASE-RELATED"/>
    <property type="match status" value="1"/>
</dbReference>
<accession>A0ABU9BA99</accession>
<evidence type="ECO:0000259" key="1">
    <source>
        <dbReference type="Pfam" id="PF01738"/>
    </source>
</evidence>
<dbReference type="PANTHER" id="PTHR46623:SF6">
    <property type="entry name" value="ALPHA_BETA-HYDROLASES SUPERFAMILY PROTEIN"/>
    <property type="match status" value="1"/>
</dbReference>
<name>A0ABU9BA99_9BURK</name>
<dbReference type="Proteomes" id="UP001368500">
    <property type="component" value="Unassembled WGS sequence"/>
</dbReference>
<dbReference type="InterPro" id="IPR002925">
    <property type="entry name" value="Dienelactn_hydro"/>
</dbReference>
<dbReference type="Gene3D" id="3.40.50.1820">
    <property type="entry name" value="alpha/beta hydrolase"/>
    <property type="match status" value="1"/>
</dbReference>
<dbReference type="EMBL" id="JBBUTF010000005">
    <property type="protein sequence ID" value="MEK8025670.1"/>
    <property type="molecule type" value="Genomic_DNA"/>
</dbReference>
<dbReference type="Pfam" id="PF01738">
    <property type="entry name" value="DLH"/>
    <property type="match status" value="1"/>
</dbReference>
<dbReference type="SUPFAM" id="SSF53474">
    <property type="entry name" value="alpha/beta-Hydrolases"/>
    <property type="match status" value="1"/>
</dbReference>
<dbReference type="RefSeq" id="WP_341373449.1">
    <property type="nucleotide sequence ID" value="NZ_JBBUTF010000005.1"/>
</dbReference>
<keyword evidence="3" id="KW-1185">Reference proteome</keyword>
<feature type="domain" description="Dienelactone hydrolase" evidence="1">
    <location>
        <begin position="34"/>
        <end position="252"/>
    </location>
</feature>
<reference evidence="2 3" key="1">
    <citation type="submission" date="2024-04" db="EMBL/GenBank/DDBJ databases">
        <title>Novel species of the genus Ideonella isolated from streams.</title>
        <authorList>
            <person name="Lu H."/>
        </authorList>
    </citation>
    <scope>NUCLEOTIDE SEQUENCE [LARGE SCALE GENOMIC DNA]</scope>
    <source>
        <strain evidence="2 3">BYS139W</strain>
    </source>
</reference>
<comment type="caution">
    <text evidence="2">The sequence shown here is derived from an EMBL/GenBank/DDBJ whole genome shotgun (WGS) entry which is preliminary data.</text>
</comment>